<sequence length="143" mass="14339">MNKLKILSGIGAAFILSACASSSHVVTGTERPAVDPTEVTVYSEAPKRDYEVIATVTASSSRGFSQQGRVDAATEELVEEAAKLGANGVIIKGANGTGGVSTGVSTGISGGSRGFSSGLGTSFTIHSADLSGTAIYVLDAPDK</sequence>
<evidence type="ECO:0008006" key="4">
    <source>
        <dbReference type="Google" id="ProtNLM"/>
    </source>
</evidence>
<reference evidence="3" key="1">
    <citation type="journal article" date="2019" name="Int. J. Syst. Evol. Microbiol.">
        <title>The Global Catalogue of Microorganisms (GCM) 10K type strain sequencing project: providing services to taxonomists for standard genome sequencing and annotation.</title>
        <authorList>
            <consortium name="The Broad Institute Genomics Platform"/>
            <consortium name="The Broad Institute Genome Sequencing Center for Infectious Disease"/>
            <person name="Wu L."/>
            <person name="Ma J."/>
        </authorList>
    </citation>
    <scope>NUCLEOTIDE SEQUENCE [LARGE SCALE GENOMIC DNA]</scope>
    <source>
        <strain evidence="3">JCM 30774</strain>
    </source>
</reference>
<evidence type="ECO:0000313" key="2">
    <source>
        <dbReference type="EMBL" id="MFD1383624.1"/>
    </source>
</evidence>
<gene>
    <name evidence="2" type="ORF">ACFQ45_09610</name>
</gene>
<protein>
    <recommendedName>
        <fullName evidence="4">Lipoprotein</fullName>
    </recommendedName>
</protein>
<dbReference type="Proteomes" id="UP001597059">
    <property type="component" value="Unassembled WGS sequence"/>
</dbReference>
<evidence type="ECO:0000256" key="1">
    <source>
        <dbReference type="SAM" id="SignalP"/>
    </source>
</evidence>
<dbReference type="PROSITE" id="PS51257">
    <property type="entry name" value="PROKAR_LIPOPROTEIN"/>
    <property type="match status" value="1"/>
</dbReference>
<feature type="chain" id="PRO_5046873000" description="Lipoprotein" evidence="1">
    <location>
        <begin position="21"/>
        <end position="143"/>
    </location>
</feature>
<keyword evidence="3" id="KW-1185">Reference proteome</keyword>
<accession>A0ABW4B1C0</accession>
<dbReference type="Gene3D" id="3.30.110.70">
    <property type="entry name" value="Hypothetical protein apc22750. Chain B"/>
    <property type="match status" value="1"/>
</dbReference>
<organism evidence="2 3">
    <name type="scientific">Rhodanobacter aciditrophus</name>
    <dbReference type="NCBI Taxonomy" id="1623218"/>
    <lineage>
        <taxon>Bacteria</taxon>
        <taxon>Pseudomonadati</taxon>
        <taxon>Pseudomonadota</taxon>
        <taxon>Gammaproteobacteria</taxon>
        <taxon>Lysobacterales</taxon>
        <taxon>Rhodanobacteraceae</taxon>
        <taxon>Rhodanobacter</taxon>
    </lineage>
</organism>
<feature type="signal peptide" evidence="1">
    <location>
        <begin position="1"/>
        <end position="20"/>
    </location>
</feature>
<keyword evidence="1" id="KW-0732">Signal</keyword>
<proteinExistence type="predicted"/>
<evidence type="ECO:0000313" key="3">
    <source>
        <dbReference type="Proteomes" id="UP001597059"/>
    </source>
</evidence>
<name>A0ABW4B1C0_9GAMM</name>
<comment type="caution">
    <text evidence="2">The sequence shown here is derived from an EMBL/GenBank/DDBJ whole genome shotgun (WGS) entry which is preliminary data.</text>
</comment>
<dbReference type="RefSeq" id="WP_377367069.1">
    <property type="nucleotide sequence ID" value="NZ_JBHTMN010000011.1"/>
</dbReference>
<dbReference type="EMBL" id="JBHTMN010000011">
    <property type="protein sequence ID" value="MFD1383624.1"/>
    <property type="molecule type" value="Genomic_DNA"/>
</dbReference>